<dbReference type="InterPro" id="IPR039425">
    <property type="entry name" value="RNA_pol_sigma-70-like"/>
</dbReference>
<dbReference type="RefSeq" id="WP_146865447.1">
    <property type="nucleotide sequence ID" value="NZ_BKAU01000005.1"/>
</dbReference>
<evidence type="ECO:0000313" key="7">
    <source>
        <dbReference type="EMBL" id="GEP97653.1"/>
    </source>
</evidence>
<feature type="domain" description="RNA polymerase sigma-70 region 2" evidence="5">
    <location>
        <begin position="45"/>
        <end position="92"/>
    </location>
</feature>
<dbReference type="Pfam" id="PF04542">
    <property type="entry name" value="Sigma70_r2"/>
    <property type="match status" value="1"/>
</dbReference>
<dbReference type="InterPro" id="IPR007627">
    <property type="entry name" value="RNA_pol_sigma70_r2"/>
</dbReference>
<dbReference type="InterPro" id="IPR013325">
    <property type="entry name" value="RNA_pol_sigma_r2"/>
</dbReference>
<dbReference type="InterPro" id="IPR036388">
    <property type="entry name" value="WH-like_DNA-bd_sf"/>
</dbReference>
<sequence length="200" mass="23274">MKVTLENEIQLLEALAKGDEAAFAELYYFFQPVLHTFIFPLTGFSKDETEEILQDIFLKLWLRKETMVIVKSLKPYLFRMAKNRLLDKRRRDAQVTGAIAGWQSAQPGTETGDAIREKMQLEEYHELARNAIKRLTPQKRRILLLRNEHGRSLDEIAAELSMTKFAVKKHLYEAVKTLRDQLQHYNGIDIPIAILIIIHL</sequence>
<name>A0A512RPM8_9BACT</name>
<comment type="similarity">
    <text evidence="1">Belongs to the sigma-70 factor family. ECF subfamily.</text>
</comment>
<dbReference type="GO" id="GO:0003677">
    <property type="term" value="F:DNA binding"/>
    <property type="evidence" value="ECO:0007669"/>
    <property type="project" value="InterPro"/>
</dbReference>
<gene>
    <name evidence="7" type="ORF">CCY01nite_39130</name>
</gene>
<dbReference type="AlphaFoldDB" id="A0A512RPM8"/>
<dbReference type="GO" id="GO:0016987">
    <property type="term" value="F:sigma factor activity"/>
    <property type="evidence" value="ECO:0007669"/>
    <property type="project" value="UniProtKB-KW"/>
</dbReference>
<feature type="domain" description="RNA polymerase sigma factor 70 region 4 type 2" evidence="6">
    <location>
        <begin position="127"/>
        <end position="178"/>
    </location>
</feature>
<dbReference type="EMBL" id="BKAU01000005">
    <property type="protein sequence ID" value="GEP97653.1"/>
    <property type="molecule type" value="Genomic_DNA"/>
</dbReference>
<dbReference type="InterPro" id="IPR013324">
    <property type="entry name" value="RNA_pol_sigma_r3/r4-like"/>
</dbReference>
<proteinExistence type="inferred from homology"/>
<reference evidence="7 8" key="1">
    <citation type="submission" date="2019-07" db="EMBL/GenBank/DDBJ databases">
        <title>Whole genome shotgun sequence of Chitinophaga cymbidii NBRC 109752.</title>
        <authorList>
            <person name="Hosoyama A."/>
            <person name="Uohara A."/>
            <person name="Ohji S."/>
            <person name="Ichikawa N."/>
        </authorList>
    </citation>
    <scope>NUCLEOTIDE SEQUENCE [LARGE SCALE GENOMIC DNA]</scope>
    <source>
        <strain evidence="7 8">NBRC 109752</strain>
    </source>
</reference>
<evidence type="ECO:0000259" key="6">
    <source>
        <dbReference type="Pfam" id="PF08281"/>
    </source>
</evidence>
<dbReference type="NCBIfam" id="TIGR02937">
    <property type="entry name" value="sigma70-ECF"/>
    <property type="match status" value="1"/>
</dbReference>
<dbReference type="InterPro" id="IPR013249">
    <property type="entry name" value="RNA_pol_sigma70_r4_t2"/>
</dbReference>
<evidence type="ECO:0000256" key="1">
    <source>
        <dbReference type="ARBA" id="ARBA00010641"/>
    </source>
</evidence>
<evidence type="ECO:0000256" key="3">
    <source>
        <dbReference type="ARBA" id="ARBA00023082"/>
    </source>
</evidence>
<accession>A0A512RPM8</accession>
<dbReference type="SUPFAM" id="SSF88659">
    <property type="entry name" value="Sigma3 and sigma4 domains of RNA polymerase sigma factors"/>
    <property type="match status" value="1"/>
</dbReference>
<dbReference type="OrthoDB" id="799938at2"/>
<dbReference type="Pfam" id="PF08281">
    <property type="entry name" value="Sigma70_r4_2"/>
    <property type="match status" value="1"/>
</dbReference>
<keyword evidence="4" id="KW-0804">Transcription</keyword>
<dbReference type="PANTHER" id="PTHR43133">
    <property type="entry name" value="RNA POLYMERASE ECF-TYPE SIGMA FACTO"/>
    <property type="match status" value="1"/>
</dbReference>
<keyword evidence="7" id="KW-0240">DNA-directed RNA polymerase</keyword>
<comment type="caution">
    <text evidence="7">The sequence shown here is derived from an EMBL/GenBank/DDBJ whole genome shotgun (WGS) entry which is preliminary data.</text>
</comment>
<organism evidence="7 8">
    <name type="scientific">Chitinophaga cymbidii</name>
    <dbReference type="NCBI Taxonomy" id="1096750"/>
    <lineage>
        <taxon>Bacteria</taxon>
        <taxon>Pseudomonadati</taxon>
        <taxon>Bacteroidota</taxon>
        <taxon>Chitinophagia</taxon>
        <taxon>Chitinophagales</taxon>
        <taxon>Chitinophagaceae</taxon>
        <taxon>Chitinophaga</taxon>
    </lineage>
</organism>
<evidence type="ECO:0000313" key="8">
    <source>
        <dbReference type="Proteomes" id="UP000321436"/>
    </source>
</evidence>
<keyword evidence="8" id="KW-1185">Reference proteome</keyword>
<dbReference type="PANTHER" id="PTHR43133:SF46">
    <property type="entry name" value="RNA POLYMERASE SIGMA-70 FACTOR ECF SUBFAMILY"/>
    <property type="match status" value="1"/>
</dbReference>
<keyword evidence="2" id="KW-0805">Transcription regulation</keyword>
<dbReference type="Gene3D" id="1.10.10.10">
    <property type="entry name" value="Winged helix-like DNA-binding domain superfamily/Winged helix DNA-binding domain"/>
    <property type="match status" value="1"/>
</dbReference>
<evidence type="ECO:0000256" key="2">
    <source>
        <dbReference type="ARBA" id="ARBA00023015"/>
    </source>
</evidence>
<keyword evidence="3" id="KW-0731">Sigma factor</keyword>
<evidence type="ECO:0000259" key="5">
    <source>
        <dbReference type="Pfam" id="PF04542"/>
    </source>
</evidence>
<dbReference type="GO" id="GO:0000428">
    <property type="term" value="C:DNA-directed RNA polymerase complex"/>
    <property type="evidence" value="ECO:0007669"/>
    <property type="project" value="UniProtKB-KW"/>
</dbReference>
<dbReference type="InterPro" id="IPR014284">
    <property type="entry name" value="RNA_pol_sigma-70_dom"/>
</dbReference>
<evidence type="ECO:0000256" key="4">
    <source>
        <dbReference type="ARBA" id="ARBA00023163"/>
    </source>
</evidence>
<dbReference type="SUPFAM" id="SSF88946">
    <property type="entry name" value="Sigma2 domain of RNA polymerase sigma factors"/>
    <property type="match status" value="1"/>
</dbReference>
<dbReference type="Gene3D" id="1.10.1740.10">
    <property type="match status" value="1"/>
</dbReference>
<dbReference type="GO" id="GO:0006352">
    <property type="term" value="P:DNA-templated transcription initiation"/>
    <property type="evidence" value="ECO:0007669"/>
    <property type="project" value="InterPro"/>
</dbReference>
<dbReference type="Proteomes" id="UP000321436">
    <property type="component" value="Unassembled WGS sequence"/>
</dbReference>
<protein>
    <submittedName>
        <fullName evidence="7">DNA-directed RNA polymerase sigma-70 factor</fullName>
    </submittedName>
</protein>